<keyword evidence="2" id="KW-1185">Reference proteome</keyword>
<sequence>MKLILTGLTLLFGVLSYAQVQFEKGYFVYNAGKKVDCYIENLDWKDNPTSFRYKINPNDKPETENINGVREFAIDGGRVYKRYMMEMERSLPQTNAVQNSRNPDFKIETQFLLLLVSGQASLYEYVQGNVQKFFFETPDKTLEQLVMIRYMESNSGIGENKLFQQQLFNNVRCEKTDDTSFKNMPYSRSVLMAHFERYNSCFDNDAPNKANADKPKETFALRITVGAQMATMKLTDPYSYYDASATINYTSYRLGLEAEAFLPFNHNNWSIFTNPTYQNFDAQKNYVAYVNNPEFFNDGDQLHYTAVVRYATIDIPLGARRHFRFNAHTRMFIDAAYVFPIMVSSDDIVLQNKDGLANASVTLPVEQKGNFAVGVGLGYKKWTAQFRYGAPRVLTDAASWNTKFSSFALQIGYNLL</sequence>
<proteinExistence type="predicted"/>
<dbReference type="OrthoDB" id="921445at2"/>
<accession>A0A1G5AJG9</accession>
<gene>
    <name evidence="1" type="ORF">SAMN02927903_00026</name>
</gene>
<evidence type="ECO:0008006" key="3">
    <source>
        <dbReference type="Google" id="ProtNLM"/>
    </source>
</evidence>
<protein>
    <recommendedName>
        <fullName evidence="3">Outer membrane protein beta-barrel domain-containing protein</fullName>
    </recommendedName>
</protein>
<dbReference type="Proteomes" id="UP000199354">
    <property type="component" value="Unassembled WGS sequence"/>
</dbReference>
<dbReference type="STRING" id="490189.SAMN02927903_00026"/>
<dbReference type="AlphaFoldDB" id="A0A1G5AJG9"/>
<evidence type="ECO:0000313" key="2">
    <source>
        <dbReference type="Proteomes" id="UP000199354"/>
    </source>
</evidence>
<evidence type="ECO:0000313" key="1">
    <source>
        <dbReference type="EMBL" id="SCX78058.1"/>
    </source>
</evidence>
<reference evidence="1 2" key="1">
    <citation type="submission" date="2016-10" db="EMBL/GenBank/DDBJ databases">
        <authorList>
            <person name="de Groot N.N."/>
        </authorList>
    </citation>
    <scope>NUCLEOTIDE SEQUENCE [LARGE SCALE GENOMIC DNA]</scope>
    <source>
        <strain evidence="1 2">CGMCC 1.7031</strain>
    </source>
</reference>
<dbReference type="RefSeq" id="WP_091139826.1">
    <property type="nucleotide sequence ID" value="NZ_FMVF01000002.1"/>
</dbReference>
<name>A0A1G5AJG9_9FLAO</name>
<dbReference type="EMBL" id="FMVF01000002">
    <property type="protein sequence ID" value="SCX78058.1"/>
    <property type="molecule type" value="Genomic_DNA"/>
</dbReference>
<organism evidence="1 2">
    <name type="scientific">Flavobacterium caeni</name>
    <dbReference type="NCBI Taxonomy" id="490189"/>
    <lineage>
        <taxon>Bacteria</taxon>
        <taxon>Pseudomonadati</taxon>
        <taxon>Bacteroidota</taxon>
        <taxon>Flavobacteriia</taxon>
        <taxon>Flavobacteriales</taxon>
        <taxon>Flavobacteriaceae</taxon>
        <taxon>Flavobacterium</taxon>
    </lineage>
</organism>